<dbReference type="CDD" id="cd06008">
    <property type="entry name" value="NF-X1-zinc-finger"/>
    <property type="match status" value="1"/>
</dbReference>
<dbReference type="GO" id="GO:0000122">
    <property type="term" value="P:negative regulation of transcription by RNA polymerase II"/>
    <property type="evidence" value="ECO:0007669"/>
    <property type="project" value="TreeGrafter"/>
</dbReference>
<keyword evidence="5" id="KW-0863">Zinc-finger</keyword>
<dbReference type="CDD" id="cd02325">
    <property type="entry name" value="R3H"/>
    <property type="match status" value="1"/>
</dbReference>
<comment type="subcellular location">
    <subcellularLocation>
        <location evidence="1">Nucleus</location>
    </subcellularLocation>
</comment>
<dbReference type="PROSITE" id="PS51061">
    <property type="entry name" value="R3H"/>
    <property type="match status" value="1"/>
</dbReference>
<gene>
    <name evidence="11" type="ORF">GBAR_LOCUS30362</name>
</gene>
<dbReference type="PANTHER" id="PTHR12360">
    <property type="entry name" value="NUCLEAR TRANSCRIPTION FACTOR, X-BOX BINDING 1 NFX1"/>
    <property type="match status" value="1"/>
</dbReference>
<dbReference type="GO" id="GO:0000977">
    <property type="term" value="F:RNA polymerase II transcription regulatory region sequence-specific DNA binding"/>
    <property type="evidence" value="ECO:0007669"/>
    <property type="project" value="TreeGrafter"/>
</dbReference>
<evidence type="ECO:0000256" key="2">
    <source>
        <dbReference type="ARBA" id="ARBA00007269"/>
    </source>
</evidence>
<evidence type="ECO:0000256" key="6">
    <source>
        <dbReference type="ARBA" id="ARBA00022833"/>
    </source>
</evidence>
<evidence type="ECO:0000256" key="1">
    <source>
        <dbReference type="ARBA" id="ARBA00004123"/>
    </source>
</evidence>
<evidence type="ECO:0000313" key="12">
    <source>
        <dbReference type="Proteomes" id="UP001174909"/>
    </source>
</evidence>
<comment type="similarity">
    <text evidence="2">Belongs to the NFX1 family.</text>
</comment>
<keyword evidence="7" id="KW-0805">Transcription regulation</keyword>
<dbReference type="SMART" id="SM00393">
    <property type="entry name" value="R3H"/>
    <property type="match status" value="1"/>
</dbReference>
<dbReference type="SMART" id="SM00438">
    <property type="entry name" value="ZnF_NFX"/>
    <property type="match status" value="3"/>
</dbReference>
<dbReference type="GO" id="GO:0000981">
    <property type="term" value="F:DNA-binding transcription factor activity, RNA polymerase II-specific"/>
    <property type="evidence" value="ECO:0007669"/>
    <property type="project" value="TreeGrafter"/>
</dbReference>
<comment type="caution">
    <text evidence="11">The sequence shown here is derived from an EMBL/GenBank/DDBJ whole genome shotgun (WGS) entry which is preliminary data.</text>
</comment>
<dbReference type="EMBL" id="CASHTH010004293">
    <property type="protein sequence ID" value="CAI8055656.1"/>
    <property type="molecule type" value="Genomic_DNA"/>
</dbReference>
<dbReference type="PANTHER" id="PTHR12360:SF12">
    <property type="entry name" value="TRANSCRIPTIONAL REPRESSOR NF-X1"/>
    <property type="match status" value="1"/>
</dbReference>
<protein>
    <submittedName>
        <fullName evidence="11">Transcriptional repressor NF-X1</fullName>
    </submittedName>
</protein>
<dbReference type="GO" id="GO:0005634">
    <property type="term" value="C:nucleus"/>
    <property type="evidence" value="ECO:0007669"/>
    <property type="project" value="UniProtKB-SubCell"/>
</dbReference>
<evidence type="ECO:0000313" key="11">
    <source>
        <dbReference type="EMBL" id="CAI8055656.1"/>
    </source>
</evidence>
<evidence type="ECO:0000256" key="9">
    <source>
        <dbReference type="ARBA" id="ARBA00023242"/>
    </source>
</evidence>
<evidence type="ECO:0000256" key="5">
    <source>
        <dbReference type="ARBA" id="ARBA00022771"/>
    </source>
</evidence>
<sequence>MNCPCGATPLSALPCQDEPFLENDTPTCGRRCGKKLPCSTQGEQHICRSQCHNGPCPPCTKSRIVQCYECKVKVRLDCQEIDLTDQYVCSKCFKPCKQVMNCGRHQCGKHNCAEQEMAHLCNKKCMKRLPCGSHDCDQPCHSGDCKECTKTSIKKLSCDCGEEVRVQCGAITPECKKRCARVHACAHQVTHTCHNKETCPPCYAQVQRTCVGGHDETFILKCKCGNKEQRALCSFVQSNGKTLQCGTGCTAQVHSTQPRRGAGEDFEDWVIAQLKSFIKKAKKGLIPPEYKFKTTSSYNRRIIHIQATAHGCTSESVGVEPNRYTMVYYKK</sequence>
<accession>A0AA35TZ18</accession>
<dbReference type="Gene3D" id="3.30.1370.50">
    <property type="entry name" value="R3H-like domain"/>
    <property type="match status" value="1"/>
</dbReference>
<dbReference type="GO" id="GO:0008270">
    <property type="term" value="F:zinc ion binding"/>
    <property type="evidence" value="ECO:0007669"/>
    <property type="project" value="UniProtKB-KW"/>
</dbReference>
<dbReference type="InterPro" id="IPR001374">
    <property type="entry name" value="R3H_dom"/>
</dbReference>
<keyword evidence="4" id="KW-0677">Repeat</keyword>
<keyword evidence="12" id="KW-1185">Reference proteome</keyword>
<keyword evidence="6" id="KW-0862">Zinc</keyword>
<evidence type="ECO:0000259" key="10">
    <source>
        <dbReference type="PROSITE" id="PS51061"/>
    </source>
</evidence>
<name>A0AA35TZ18_GEOBA</name>
<feature type="domain" description="R3H" evidence="10">
    <location>
        <begin position="264"/>
        <end position="331"/>
    </location>
</feature>
<organism evidence="11 12">
    <name type="scientific">Geodia barretti</name>
    <name type="common">Barrett's horny sponge</name>
    <dbReference type="NCBI Taxonomy" id="519541"/>
    <lineage>
        <taxon>Eukaryota</taxon>
        <taxon>Metazoa</taxon>
        <taxon>Porifera</taxon>
        <taxon>Demospongiae</taxon>
        <taxon>Heteroscleromorpha</taxon>
        <taxon>Tetractinellida</taxon>
        <taxon>Astrophorina</taxon>
        <taxon>Geodiidae</taxon>
        <taxon>Geodia</taxon>
    </lineage>
</organism>
<dbReference type="InterPro" id="IPR000967">
    <property type="entry name" value="Znf_NFX1"/>
</dbReference>
<dbReference type="SUPFAM" id="SSF82708">
    <property type="entry name" value="R3H domain"/>
    <property type="match status" value="1"/>
</dbReference>
<dbReference type="InterPro" id="IPR036867">
    <property type="entry name" value="R3H_dom_sf"/>
</dbReference>
<keyword evidence="8" id="KW-0804">Transcription</keyword>
<dbReference type="Pfam" id="PF01424">
    <property type="entry name" value="R3H"/>
    <property type="match status" value="1"/>
</dbReference>
<evidence type="ECO:0000256" key="7">
    <source>
        <dbReference type="ARBA" id="ARBA00023015"/>
    </source>
</evidence>
<evidence type="ECO:0000256" key="3">
    <source>
        <dbReference type="ARBA" id="ARBA00022723"/>
    </source>
</evidence>
<keyword evidence="9" id="KW-0539">Nucleus</keyword>
<dbReference type="AlphaFoldDB" id="A0AA35TZ18"/>
<proteinExistence type="inferred from homology"/>
<reference evidence="11" key="1">
    <citation type="submission" date="2023-03" db="EMBL/GenBank/DDBJ databases">
        <authorList>
            <person name="Steffen K."/>
            <person name="Cardenas P."/>
        </authorList>
    </citation>
    <scope>NUCLEOTIDE SEQUENCE</scope>
</reference>
<evidence type="ECO:0000256" key="8">
    <source>
        <dbReference type="ARBA" id="ARBA00023163"/>
    </source>
</evidence>
<dbReference type="Proteomes" id="UP001174909">
    <property type="component" value="Unassembled WGS sequence"/>
</dbReference>
<evidence type="ECO:0000256" key="4">
    <source>
        <dbReference type="ARBA" id="ARBA00022737"/>
    </source>
</evidence>
<keyword evidence="3" id="KW-0479">Metal-binding</keyword>
<dbReference type="InterPro" id="IPR034078">
    <property type="entry name" value="NFX1_fam"/>
</dbReference>